<gene>
    <name evidence="2" type="ORF">DPX16_22093</name>
</gene>
<keyword evidence="3" id="KW-1185">Reference proteome</keyword>
<name>A0A3N0XNM4_ANAGA</name>
<evidence type="ECO:0000256" key="1">
    <source>
        <dbReference type="SAM" id="MobiDB-lite"/>
    </source>
</evidence>
<evidence type="ECO:0000313" key="2">
    <source>
        <dbReference type="EMBL" id="ROI81858.1"/>
    </source>
</evidence>
<organism evidence="2 3">
    <name type="scientific">Anabarilius grahami</name>
    <name type="common">Kanglang fish</name>
    <name type="synonym">Barilius grahami</name>
    <dbReference type="NCBI Taxonomy" id="495550"/>
    <lineage>
        <taxon>Eukaryota</taxon>
        <taxon>Metazoa</taxon>
        <taxon>Chordata</taxon>
        <taxon>Craniata</taxon>
        <taxon>Vertebrata</taxon>
        <taxon>Euteleostomi</taxon>
        <taxon>Actinopterygii</taxon>
        <taxon>Neopterygii</taxon>
        <taxon>Teleostei</taxon>
        <taxon>Ostariophysi</taxon>
        <taxon>Cypriniformes</taxon>
        <taxon>Xenocyprididae</taxon>
        <taxon>Xenocypridinae</taxon>
        <taxon>Xenocypridinae incertae sedis</taxon>
        <taxon>Anabarilius</taxon>
    </lineage>
</organism>
<proteinExistence type="predicted"/>
<dbReference type="Proteomes" id="UP000281406">
    <property type="component" value="Unassembled WGS sequence"/>
</dbReference>
<reference evidence="2 3" key="1">
    <citation type="submission" date="2018-10" db="EMBL/GenBank/DDBJ databases">
        <title>Genome assembly for a Yunnan-Guizhou Plateau 3E fish, Anabarilius grahami (Regan), and its evolutionary and genetic applications.</title>
        <authorList>
            <person name="Jiang W."/>
        </authorList>
    </citation>
    <scope>NUCLEOTIDE SEQUENCE [LARGE SCALE GENOMIC DNA]</scope>
    <source>
        <strain evidence="2">AG-KIZ</strain>
        <tissue evidence="2">Muscle</tissue>
    </source>
</reference>
<feature type="region of interest" description="Disordered" evidence="1">
    <location>
        <begin position="129"/>
        <end position="184"/>
    </location>
</feature>
<feature type="compositionally biased region" description="Basic residues" evidence="1">
    <location>
        <begin position="133"/>
        <end position="144"/>
    </location>
</feature>
<protein>
    <submittedName>
        <fullName evidence="2">Uncharacterized protein</fullName>
    </submittedName>
</protein>
<comment type="caution">
    <text evidence="2">The sequence shown here is derived from an EMBL/GenBank/DDBJ whole genome shotgun (WGS) entry which is preliminary data.</text>
</comment>
<dbReference type="AlphaFoldDB" id="A0A3N0XNM4"/>
<dbReference type="EMBL" id="RJVU01067793">
    <property type="protein sequence ID" value="ROI81858.1"/>
    <property type="molecule type" value="Genomic_DNA"/>
</dbReference>
<evidence type="ECO:0000313" key="3">
    <source>
        <dbReference type="Proteomes" id="UP000281406"/>
    </source>
</evidence>
<accession>A0A3N0XNM4</accession>
<sequence length="184" mass="20969">MEDIGSYGKNEEYLEEMTGVCQGECLFIMPSALQIEMDGVEQRLMGRDGVSTRKQARGNRLDQKLWPVDWVKYDQLPRIVLGGENDWCDSARAMSCEGIRADMRRFRVEIKNMSEGKKIHAQECMRAQTYNNNKKRGRGERKRKGKEDEQAMMCLTGSLLPPKISSAGAVRGGPHSPESPRRYH</sequence>